<evidence type="ECO:0000256" key="1">
    <source>
        <dbReference type="SAM" id="MobiDB-lite"/>
    </source>
</evidence>
<sequence>MVRNDGVIYATGLTFTYRPEPALRQHCAPALELMRAAALAAAAAAAANAVTTVGPGVDLGLGSASHLQPLCPPAIPTFPSSLPPPSAPAPPQAPSLLNNPLLTTGPPVTDMVTGFTGQTGHGHGYAARQLLGNHKMTNGI</sequence>
<feature type="compositionally biased region" description="Pro residues" evidence="1">
    <location>
        <begin position="78"/>
        <end position="93"/>
    </location>
</feature>
<protein>
    <submittedName>
        <fullName evidence="2">Uncharacterized protein</fullName>
    </submittedName>
</protein>
<organism evidence="2 3">
    <name type="scientific">Protopolystoma xenopodis</name>
    <dbReference type="NCBI Taxonomy" id="117903"/>
    <lineage>
        <taxon>Eukaryota</taxon>
        <taxon>Metazoa</taxon>
        <taxon>Spiralia</taxon>
        <taxon>Lophotrochozoa</taxon>
        <taxon>Platyhelminthes</taxon>
        <taxon>Monogenea</taxon>
        <taxon>Polyopisthocotylea</taxon>
        <taxon>Polystomatidea</taxon>
        <taxon>Polystomatidae</taxon>
        <taxon>Protopolystoma</taxon>
    </lineage>
</organism>
<proteinExistence type="predicted"/>
<feature type="region of interest" description="Disordered" evidence="1">
    <location>
        <begin position="78"/>
        <end position="97"/>
    </location>
</feature>
<evidence type="ECO:0000313" key="2">
    <source>
        <dbReference type="EMBL" id="VEL22668.1"/>
    </source>
</evidence>
<name>A0A448WXH7_9PLAT</name>
<comment type="caution">
    <text evidence="2">The sequence shown here is derived from an EMBL/GenBank/DDBJ whole genome shotgun (WGS) entry which is preliminary data.</text>
</comment>
<accession>A0A448WXH7</accession>
<dbReference type="EMBL" id="CAAALY010057775">
    <property type="protein sequence ID" value="VEL22668.1"/>
    <property type="molecule type" value="Genomic_DNA"/>
</dbReference>
<gene>
    <name evidence="2" type="ORF">PXEA_LOCUS16108</name>
</gene>
<dbReference type="AlphaFoldDB" id="A0A448WXH7"/>
<evidence type="ECO:0000313" key="3">
    <source>
        <dbReference type="Proteomes" id="UP000784294"/>
    </source>
</evidence>
<reference evidence="2" key="1">
    <citation type="submission" date="2018-11" db="EMBL/GenBank/DDBJ databases">
        <authorList>
            <consortium name="Pathogen Informatics"/>
        </authorList>
    </citation>
    <scope>NUCLEOTIDE SEQUENCE</scope>
</reference>
<dbReference type="Proteomes" id="UP000784294">
    <property type="component" value="Unassembled WGS sequence"/>
</dbReference>
<keyword evidence="3" id="KW-1185">Reference proteome</keyword>